<feature type="region of interest" description="Disordered" evidence="1">
    <location>
        <begin position="1"/>
        <end position="187"/>
    </location>
</feature>
<reference evidence="2 3" key="1">
    <citation type="submission" date="2016-01" db="EMBL/GenBank/DDBJ databases">
        <title>Genome sequence of Oerskovia enterophila VJag, an agar and cellulose degrading bacterium.</title>
        <authorList>
            <person name="Poehlein A."/>
            <person name="Jag V."/>
            <person name="Bengelsdorf F."/>
            <person name="Duerre P."/>
            <person name="Daniel R."/>
        </authorList>
    </citation>
    <scope>NUCLEOTIDE SEQUENCE [LARGE SCALE GENOMIC DNA]</scope>
    <source>
        <strain evidence="2 3">VJag</strain>
    </source>
</reference>
<feature type="region of interest" description="Disordered" evidence="1">
    <location>
        <begin position="271"/>
        <end position="358"/>
    </location>
</feature>
<gene>
    <name evidence="2" type="ORF">OJAG_00250</name>
</gene>
<feature type="compositionally biased region" description="Low complexity" evidence="1">
    <location>
        <begin position="296"/>
        <end position="317"/>
    </location>
</feature>
<feature type="compositionally biased region" description="Low complexity" evidence="1">
    <location>
        <begin position="92"/>
        <end position="112"/>
    </location>
</feature>
<comment type="caution">
    <text evidence="2">The sequence shown here is derived from an EMBL/GenBank/DDBJ whole genome shotgun (WGS) entry which is preliminary data.</text>
</comment>
<feature type="compositionally biased region" description="Low complexity" evidence="1">
    <location>
        <begin position="216"/>
        <end position="229"/>
    </location>
</feature>
<sequence>MATATPIPKRDATSCAPNGPCVRAWRRTRSPSGSGTGSVKTSGMPVGRATPSASRSRPASSTTAHCCATASGTPARRTWITRRAPSRPVSQAGTSSRTSSRVRRATSAAGSGPSLRSRSHTSSACRAWRPGTRAPSSASVRSTDSGSSRSASCEAPPSVPSSSARSVGSSESAAARRSARGASPSYRNWAVYPNRSDWAKGDGVGVVTSTSRTLPAARSRMSSVRAATSKSSWRHSRAASRTIGNSGYSLATESSWAERCRCCHRGWRLSGRRRGSSRARAAASRKRAANMMEPPSSARTSSRTSSGARSRSSAVTTGEPAPPGPAVPPGSSPQPPSPRSGSRSTIPSSECMAAASRP</sequence>
<feature type="compositionally biased region" description="Basic residues" evidence="1">
    <location>
        <begin position="271"/>
        <end position="288"/>
    </location>
</feature>
<feature type="compositionally biased region" description="Polar residues" evidence="1">
    <location>
        <begin position="114"/>
        <end position="124"/>
    </location>
</feature>
<feature type="compositionally biased region" description="Low complexity" evidence="1">
    <location>
        <begin position="30"/>
        <end position="73"/>
    </location>
</feature>
<protein>
    <submittedName>
        <fullName evidence="2">Uncharacterized protein</fullName>
    </submittedName>
</protein>
<dbReference type="AlphaFoldDB" id="A0A163T9I4"/>
<feature type="compositionally biased region" description="Low complexity" evidence="1">
    <location>
        <begin position="339"/>
        <end position="349"/>
    </location>
</feature>
<organism evidence="2 3">
    <name type="scientific">Oerskovia enterophila</name>
    <dbReference type="NCBI Taxonomy" id="43678"/>
    <lineage>
        <taxon>Bacteria</taxon>
        <taxon>Bacillati</taxon>
        <taxon>Actinomycetota</taxon>
        <taxon>Actinomycetes</taxon>
        <taxon>Micrococcales</taxon>
        <taxon>Cellulomonadaceae</taxon>
        <taxon>Oerskovia</taxon>
    </lineage>
</organism>
<feature type="compositionally biased region" description="Low complexity" evidence="1">
    <location>
        <begin position="136"/>
        <end position="185"/>
    </location>
</feature>
<dbReference type="Proteomes" id="UP000076447">
    <property type="component" value="Unassembled WGS sequence"/>
</dbReference>
<proteinExistence type="predicted"/>
<name>A0A163T9I4_9CELL</name>
<accession>A0A163T9I4</accession>
<feature type="compositionally biased region" description="Pro residues" evidence="1">
    <location>
        <begin position="320"/>
        <end position="338"/>
    </location>
</feature>
<evidence type="ECO:0000313" key="2">
    <source>
        <dbReference type="EMBL" id="KZM37262.1"/>
    </source>
</evidence>
<evidence type="ECO:0000256" key="1">
    <source>
        <dbReference type="SAM" id="MobiDB-lite"/>
    </source>
</evidence>
<dbReference type="EMBL" id="LRIE01000012">
    <property type="protein sequence ID" value="KZM37262.1"/>
    <property type="molecule type" value="Genomic_DNA"/>
</dbReference>
<feature type="region of interest" description="Disordered" evidence="1">
    <location>
        <begin position="200"/>
        <end position="241"/>
    </location>
</feature>
<evidence type="ECO:0000313" key="3">
    <source>
        <dbReference type="Proteomes" id="UP000076447"/>
    </source>
</evidence>